<feature type="region of interest" description="Disordered" evidence="1">
    <location>
        <begin position="199"/>
        <end position="224"/>
    </location>
</feature>
<evidence type="ECO:0000256" key="1">
    <source>
        <dbReference type="SAM" id="MobiDB-lite"/>
    </source>
</evidence>
<dbReference type="Proteomes" id="UP000092666">
    <property type="component" value="Unassembled WGS sequence"/>
</dbReference>
<proteinExistence type="predicted"/>
<evidence type="ECO:0000313" key="3">
    <source>
        <dbReference type="Proteomes" id="UP000092666"/>
    </source>
</evidence>
<sequence length="224" mass="25511">MPSRWSLRKDNDSMSSMPRSGPAPLTRQAVGIDKLLAVYDEYPQTIQLLENTQVALERAEIDAQAAEDRKHQAEEELKTEKQGRENDRQAAEKAKTAALKKAEEDVRTAKRDTEKKVRDELNPKIVELEKKLKAMTTDRDNNKKELGTLRTQMNGWINGMERLHKERIAGDEKERKAAEERKVLAEKLKVLDEEILAGLRKAQEKPKDEEVTPASKAESVGEKK</sequence>
<reference evidence="3" key="2">
    <citation type="submission" date="2013-12" db="EMBL/GenBank/DDBJ databases">
        <title>Evolution of pathogenesis and genome organization in the Tremellales.</title>
        <authorList>
            <person name="Cuomo C."/>
            <person name="Litvintseva A."/>
            <person name="Heitman J."/>
            <person name="Chen Y."/>
            <person name="Sun S."/>
            <person name="Springer D."/>
            <person name="Dromer F."/>
            <person name="Young S."/>
            <person name="Zeng Q."/>
            <person name="Chapman S."/>
            <person name="Gujja S."/>
            <person name="Saif S."/>
            <person name="Birren B."/>
        </authorList>
    </citation>
    <scope>NUCLEOTIDE SEQUENCE [LARGE SCALE GENOMIC DNA]</scope>
    <source>
        <strain evidence="3">BCC8398</strain>
    </source>
</reference>
<feature type="region of interest" description="Disordered" evidence="1">
    <location>
        <begin position="1"/>
        <end position="25"/>
    </location>
</feature>
<feature type="compositionally biased region" description="Basic and acidic residues" evidence="1">
    <location>
        <begin position="201"/>
        <end position="210"/>
    </location>
</feature>
<accession>A0A1B9GKD0</accession>
<name>A0A1B9GKD0_9TREE</name>
<dbReference type="EMBL" id="KV700134">
    <property type="protein sequence ID" value="OCF31447.1"/>
    <property type="molecule type" value="Genomic_DNA"/>
</dbReference>
<gene>
    <name evidence="2" type="ORF">I316_06849</name>
</gene>
<dbReference type="OrthoDB" id="2564008at2759"/>
<evidence type="ECO:0000313" key="2">
    <source>
        <dbReference type="EMBL" id="OCF31447.1"/>
    </source>
</evidence>
<feature type="region of interest" description="Disordered" evidence="1">
    <location>
        <begin position="63"/>
        <end position="117"/>
    </location>
</feature>
<keyword evidence="3" id="KW-1185">Reference proteome</keyword>
<protein>
    <submittedName>
        <fullName evidence="2">Uncharacterized protein</fullName>
    </submittedName>
</protein>
<reference evidence="2 3" key="1">
    <citation type="submission" date="2013-07" db="EMBL/GenBank/DDBJ databases">
        <title>The Genome Sequence of Cryptococcus heveanensis BCC8398.</title>
        <authorList>
            <consortium name="The Broad Institute Genome Sequencing Platform"/>
            <person name="Cuomo C."/>
            <person name="Litvintseva A."/>
            <person name="Chen Y."/>
            <person name="Heitman J."/>
            <person name="Sun S."/>
            <person name="Springer D."/>
            <person name="Dromer F."/>
            <person name="Young S.K."/>
            <person name="Zeng Q."/>
            <person name="Gargeya S."/>
            <person name="Fitzgerald M."/>
            <person name="Abouelleil A."/>
            <person name="Alvarado L."/>
            <person name="Berlin A.M."/>
            <person name="Chapman S.B."/>
            <person name="Dewar J."/>
            <person name="Goldberg J."/>
            <person name="Griggs A."/>
            <person name="Gujja S."/>
            <person name="Hansen M."/>
            <person name="Howarth C."/>
            <person name="Imamovic A."/>
            <person name="Larimer J."/>
            <person name="McCowan C."/>
            <person name="Murphy C."/>
            <person name="Pearson M."/>
            <person name="Priest M."/>
            <person name="Roberts A."/>
            <person name="Saif S."/>
            <person name="Shea T."/>
            <person name="Sykes S."/>
            <person name="Wortman J."/>
            <person name="Nusbaum C."/>
            <person name="Birren B."/>
        </authorList>
    </citation>
    <scope>NUCLEOTIDE SEQUENCE [LARGE SCALE GENOMIC DNA]</scope>
    <source>
        <strain evidence="2 3">BCC8398</strain>
    </source>
</reference>
<organism evidence="2 3">
    <name type="scientific">Kwoniella heveanensis BCC8398</name>
    <dbReference type="NCBI Taxonomy" id="1296120"/>
    <lineage>
        <taxon>Eukaryota</taxon>
        <taxon>Fungi</taxon>
        <taxon>Dikarya</taxon>
        <taxon>Basidiomycota</taxon>
        <taxon>Agaricomycotina</taxon>
        <taxon>Tremellomycetes</taxon>
        <taxon>Tremellales</taxon>
        <taxon>Cryptococcaceae</taxon>
        <taxon>Kwoniella</taxon>
    </lineage>
</organism>
<dbReference type="AlphaFoldDB" id="A0A1B9GKD0"/>